<gene>
    <name evidence="3" type="ORF">Bequi_13465</name>
</gene>
<evidence type="ECO:0000313" key="3">
    <source>
        <dbReference type="EMBL" id="MCL6424373.1"/>
    </source>
</evidence>
<keyword evidence="4" id="KW-1185">Reference proteome</keyword>
<protein>
    <recommendedName>
        <fullName evidence="5">Ig-like domain-containing protein</fullName>
    </recommendedName>
</protein>
<accession>A0ABT0R4M7</accession>
<sequence>MDRPAELSGSSRARSTARSPLLRRRGSLLWWVFARARVVVALIAVVVLAGISWGGFTVYQRVTQEPQVVVVTTMAPATGSSVEPSSDPNLSPEPPIEVTPPSSPAPAEPAPEPEPEPAPEPEPEPEPEPSPTPEPEPTRTRAPATTQAPQPAPATTQAPAPAPAPAPVQTATTSLSVTCSGDARVTFTSNGSISVSGAASGSGSGSVTVSGSGTFHARAEAPSSVQLYWSSSGAACQG</sequence>
<feature type="region of interest" description="Disordered" evidence="1">
    <location>
        <begin position="78"/>
        <end position="212"/>
    </location>
</feature>
<feature type="transmembrane region" description="Helical" evidence="2">
    <location>
        <begin position="28"/>
        <end position="56"/>
    </location>
</feature>
<keyword evidence="2" id="KW-0472">Membrane</keyword>
<feature type="compositionally biased region" description="Polar residues" evidence="1">
    <location>
        <begin position="78"/>
        <end position="89"/>
    </location>
</feature>
<feature type="compositionally biased region" description="Acidic residues" evidence="1">
    <location>
        <begin position="111"/>
        <end position="127"/>
    </location>
</feature>
<dbReference type="Proteomes" id="UP001203761">
    <property type="component" value="Unassembled WGS sequence"/>
</dbReference>
<evidence type="ECO:0008006" key="5">
    <source>
        <dbReference type="Google" id="ProtNLM"/>
    </source>
</evidence>
<evidence type="ECO:0000256" key="2">
    <source>
        <dbReference type="SAM" id="Phobius"/>
    </source>
</evidence>
<feature type="compositionally biased region" description="Low complexity" evidence="1">
    <location>
        <begin position="191"/>
        <end position="212"/>
    </location>
</feature>
<feature type="compositionally biased region" description="Low complexity" evidence="1">
    <location>
        <begin position="140"/>
        <end position="159"/>
    </location>
</feature>
<dbReference type="EMBL" id="JAKNCJ010000012">
    <property type="protein sequence ID" value="MCL6424373.1"/>
    <property type="molecule type" value="Genomic_DNA"/>
</dbReference>
<proteinExistence type="predicted"/>
<feature type="compositionally biased region" description="Pro residues" evidence="1">
    <location>
        <begin position="91"/>
        <end position="110"/>
    </location>
</feature>
<evidence type="ECO:0000256" key="1">
    <source>
        <dbReference type="SAM" id="MobiDB-lite"/>
    </source>
</evidence>
<comment type="caution">
    <text evidence="3">The sequence shown here is derived from an EMBL/GenBank/DDBJ whole genome shotgun (WGS) entry which is preliminary data.</text>
</comment>
<name>A0ABT0R4M7_9MICO</name>
<evidence type="ECO:0000313" key="4">
    <source>
        <dbReference type="Proteomes" id="UP001203761"/>
    </source>
</evidence>
<keyword evidence="2" id="KW-0812">Transmembrane</keyword>
<dbReference type="RefSeq" id="WP_249738453.1">
    <property type="nucleotide sequence ID" value="NZ_JAKNCJ010000012.1"/>
</dbReference>
<keyword evidence="2" id="KW-1133">Transmembrane helix</keyword>
<organism evidence="3 4">
    <name type="scientific">Brachybacterium equifaecis</name>
    <dbReference type="NCBI Taxonomy" id="2910770"/>
    <lineage>
        <taxon>Bacteria</taxon>
        <taxon>Bacillati</taxon>
        <taxon>Actinomycetota</taxon>
        <taxon>Actinomycetes</taxon>
        <taxon>Micrococcales</taxon>
        <taxon>Dermabacteraceae</taxon>
        <taxon>Brachybacterium</taxon>
    </lineage>
</organism>
<reference evidence="3" key="1">
    <citation type="submission" date="2022-02" db="EMBL/GenBank/DDBJ databases">
        <authorList>
            <person name="Lee M."/>
            <person name="Kim S.-J."/>
            <person name="Jung M.-Y."/>
        </authorList>
    </citation>
    <scope>NUCLEOTIDE SEQUENCE</scope>
    <source>
        <strain evidence="3">JHP9</strain>
    </source>
</reference>